<feature type="transmembrane region" description="Helical" evidence="1">
    <location>
        <begin position="168"/>
        <end position="199"/>
    </location>
</feature>
<accession>A0A0G1V383</accession>
<feature type="transmembrane region" description="Helical" evidence="1">
    <location>
        <begin position="245"/>
        <end position="263"/>
    </location>
</feature>
<gene>
    <name evidence="2" type="ORF">UY33_C0005G0019</name>
</gene>
<sequence>MKKDVLLLCLILLPAVSWLVQPGYFTMHDDLQAMRQLQMDKCLKDGQIPCRWSQDLGFGFGYPLFNFYPPLPYLPGLIFIRLGLSYLDTVKAVGILGFGLTAFFMYLLGKQFWGRLGGVVSSAFYTYAPYHALDFFVRGAMNEFWAMAFYPAIFFTSYKLIETSSKKWIPLLSLSVAALMLSHNLMFMIFTPFFLLWIIFWWIRFKSFKSLFPLAVSSFWAAGLAAFFTLPVIFEQKFAHVETLVIGYFNYLSHFLDINQIFFRNYWGYGESIYGPGDTMSFSLGYLHWLVPLTVLLLLLFVKKIRKLWYLILLLLLFTLTSLFMSHSKTTPIWIAVSPLKFLQFPWRFLTLSVFFVSLISGAAGLLLSRKIIPYLLLLLLLLNANFFRPRLWHPDATDTQKFSGDSWRMQVTSGIFDYLPVWAPLPPPDPAGDDVNIITGRGIYSRLMKKTNRQRYQIFITTPTAVAELQTFYFPGWRIWVDGREVAIDPSRDKFLGKMQVDLTSGRHDLVARFTNTPVRTVGNVLSLVSWTALLFVLLSNKYAPSLRDRSRLAQGV</sequence>
<dbReference type="Proteomes" id="UP000034637">
    <property type="component" value="Unassembled WGS sequence"/>
</dbReference>
<name>A0A0G1V383_9BACT</name>
<comment type="caution">
    <text evidence="2">The sequence shown here is derived from an EMBL/GenBank/DDBJ whole genome shotgun (WGS) entry which is preliminary data.</text>
</comment>
<proteinExistence type="predicted"/>
<feature type="transmembrane region" description="Helical" evidence="1">
    <location>
        <begin position="308"/>
        <end position="327"/>
    </location>
</feature>
<feature type="transmembrane region" description="Helical" evidence="1">
    <location>
        <begin position="144"/>
        <end position="161"/>
    </location>
</feature>
<evidence type="ECO:0008006" key="4">
    <source>
        <dbReference type="Google" id="ProtNLM"/>
    </source>
</evidence>
<keyword evidence="1" id="KW-0472">Membrane</keyword>
<reference evidence="2 3" key="1">
    <citation type="journal article" date="2015" name="Nature">
        <title>rRNA introns, odd ribosomes, and small enigmatic genomes across a large radiation of phyla.</title>
        <authorList>
            <person name="Brown C.T."/>
            <person name="Hug L.A."/>
            <person name="Thomas B.C."/>
            <person name="Sharon I."/>
            <person name="Castelle C.J."/>
            <person name="Singh A."/>
            <person name="Wilkins M.J."/>
            <person name="Williams K.H."/>
            <person name="Banfield J.F."/>
        </authorList>
    </citation>
    <scope>NUCLEOTIDE SEQUENCE [LARGE SCALE GENOMIC DNA]</scope>
</reference>
<evidence type="ECO:0000256" key="1">
    <source>
        <dbReference type="SAM" id="Phobius"/>
    </source>
</evidence>
<feature type="transmembrane region" description="Helical" evidence="1">
    <location>
        <begin position="92"/>
        <end position="109"/>
    </location>
</feature>
<evidence type="ECO:0000313" key="2">
    <source>
        <dbReference type="EMBL" id="KKW00790.1"/>
    </source>
</evidence>
<feature type="transmembrane region" description="Helical" evidence="1">
    <location>
        <begin position="211"/>
        <end position="233"/>
    </location>
</feature>
<dbReference type="EMBL" id="LCPP01000005">
    <property type="protein sequence ID" value="KKW00790.1"/>
    <property type="molecule type" value="Genomic_DNA"/>
</dbReference>
<feature type="transmembrane region" description="Helical" evidence="1">
    <location>
        <begin position="526"/>
        <end position="545"/>
    </location>
</feature>
<protein>
    <recommendedName>
        <fullName evidence="4">Membrane protein 6-pyruvoyl-tetrahydropterin synthase-related domain-containing protein</fullName>
    </recommendedName>
</protein>
<organism evidence="2 3">
    <name type="scientific">Candidatus Amesbacteria bacterium GW2011_GWA1_48_9</name>
    <dbReference type="NCBI Taxonomy" id="1618355"/>
    <lineage>
        <taxon>Bacteria</taxon>
        <taxon>Candidatus Amesiibacteriota</taxon>
    </lineage>
</organism>
<evidence type="ECO:0000313" key="3">
    <source>
        <dbReference type="Proteomes" id="UP000034637"/>
    </source>
</evidence>
<feature type="transmembrane region" description="Helical" evidence="1">
    <location>
        <begin position="283"/>
        <end position="301"/>
    </location>
</feature>
<keyword evidence="1" id="KW-1133">Transmembrane helix</keyword>
<keyword evidence="1" id="KW-0812">Transmembrane</keyword>
<dbReference type="AlphaFoldDB" id="A0A0G1V383"/>
<feature type="transmembrane region" description="Helical" evidence="1">
    <location>
        <begin position="347"/>
        <end position="368"/>
    </location>
</feature>